<accession>A0A0F9EM59</accession>
<protein>
    <recommendedName>
        <fullName evidence="2">PhiE125 gp8 family phage protein</fullName>
    </recommendedName>
</protein>
<dbReference type="EMBL" id="LAZR01024435">
    <property type="protein sequence ID" value="KKL75139.1"/>
    <property type="molecule type" value="Genomic_DNA"/>
</dbReference>
<dbReference type="NCBIfam" id="TIGR02215">
    <property type="entry name" value="phage_chp_gp8"/>
    <property type="match status" value="1"/>
</dbReference>
<proteinExistence type="predicted"/>
<dbReference type="AlphaFoldDB" id="A0A0F9EM59"/>
<reference evidence="1" key="1">
    <citation type="journal article" date="2015" name="Nature">
        <title>Complex archaea that bridge the gap between prokaryotes and eukaryotes.</title>
        <authorList>
            <person name="Spang A."/>
            <person name="Saw J.H."/>
            <person name="Jorgensen S.L."/>
            <person name="Zaremba-Niedzwiedzka K."/>
            <person name="Martijn J."/>
            <person name="Lind A.E."/>
            <person name="van Eijk R."/>
            <person name="Schleper C."/>
            <person name="Guy L."/>
            <person name="Ettema T.J."/>
        </authorList>
    </citation>
    <scope>NUCLEOTIDE SEQUENCE</scope>
</reference>
<dbReference type="InterPro" id="IPR011738">
    <property type="entry name" value="Phage_CHP"/>
</dbReference>
<evidence type="ECO:0008006" key="2">
    <source>
        <dbReference type="Google" id="ProtNLM"/>
    </source>
</evidence>
<sequence length="192" mass="21322">MANPELSVAATAEPVSLEDAKMHLRVKNTGEDSLIQRQIRLAREYVEAVSHRQLINATWILHLDAFPAIIRPPLPPLSSVTTLKYYDVDNALTTLTENTDFTVDNKNEPARIEPEFATSWPSTRSRFNAVELTYVAGYGTEGGDVPEQYVQAVLLLIANAYENREPIIVGAVGTEVAKSVNDLLLLDPIWTF</sequence>
<comment type="caution">
    <text evidence="1">The sequence shown here is derived from an EMBL/GenBank/DDBJ whole genome shotgun (WGS) entry which is preliminary data.</text>
</comment>
<organism evidence="1">
    <name type="scientific">marine sediment metagenome</name>
    <dbReference type="NCBI Taxonomy" id="412755"/>
    <lineage>
        <taxon>unclassified sequences</taxon>
        <taxon>metagenomes</taxon>
        <taxon>ecological metagenomes</taxon>
    </lineage>
</organism>
<dbReference type="CDD" id="cd08054">
    <property type="entry name" value="gp6"/>
    <property type="match status" value="1"/>
</dbReference>
<name>A0A0F9EM59_9ZZZZ</name>
<dbReference type="Gene3D" id="1.10.3230.30">
    <property type="entry name" value="Phage gp6-like head-tail connector protein"/>
    <property type="match status" value="1"/>
</dbReference>
<evidence type="ECO:0000313" key="1">
    <source>
        <dbReference type="EMBL" id="KKL75139.1"/>
    </source>
</evidence>
<dbReference type="InterPro" id="IPR021146">
    <property type="entry name" value="Phage_gp6-like_head-tail"/>
</dbReference>
<gene>
    <name evidence="1" type="ORF">LCGC14_2057870</name>
</gene>
<dbReference type="Pfam" id="PF05135">
    <property type="entry name" value="Phage_connect_1"/>
    <property type="match status" value="1"/>
</dbReference>